<organism evidence="8 9">
    <name type="scientific">Gillisia mitskevichiae</name>
    <dbReference type="NCBI Taxonomy" id="270921"/>
    <lineage>
        <taxon>Bacteria</taxon>
        <taxon>Pseudomonadati</taxon>
        <taxon>Bacteroidota</taxon>
        <taxon>Flavobacteriia</taxon>
        <taxon>Flavobacteriales</taxon>
        <taxon>Flavobacteriaceae</taxon>
        <taxon>Gillisia</taxon>
    </lineage>
</organism>
<feature type="domain" description="Sulfatase N-terminal" evidence="7">
    <location>
        <begin position="306"/>
        <end position="596"/>
    </location>
</feature>
<sequence length="704" mass="81449">MKNNSIFEYFKKYGLPQITYFNILRMAKDTKRISLKERLVHATRYFASFSLIWLLLMFVFSAVELSLNSFTNGLPSGFFNLLLWSGYLDLLFWLKWVLIIYIIYVPIYLLSPRLARLSFQILMILFFVIQILLLNYFNAALVMLGADLFGYSIEDIKQTVGSSGGLNAVSIITFIVLISIVIFSTHLFTKRVKPTFYIALILPLVSLLFMSFSEYKAVGKVNLDSDYANSLVTNKSDHFYSSAYSYYNPVIFETDIYADNYIGDFFNKFSEGITFNFIDEENYPFLHEEVTNDVLSPFFTPQEKAPNIVIILVEGLGRAFTNEGAYLGNFTPFLTDLAEDGMYWKNFLSQGGRTFAVLPSLLGSLPFAENGYLGMGNNMPKQLSLLNTLKFNGYNTSFYYGGDAQFDNMALYLNANKIDELNDEKTFPSGYKKLPANNGFSWGYNDKELYRYFLNSRKEVEEKPQLSVLLTVTTHSPFLIDEVDKYNTKFEERMDYLRFNESEKESHRNYAKQYLTILYADDALKNFFEEYKKRADYDNTIFLITGDHRIPEIPMSTKIDRYHVPLIVYSPLLKRTAEIESVSTHFNITPSILSYLKSNHNIKLPKYTSWVGQGLDTTRSFQNIHYLPLMQTKTNLDDFIMGEYHLNGTDLFKMNKDLGEDLVDDETEKNRLMGAFELFKQRNSEIIIGKQMIPDSIYSNYTPN</sequence>
<name>A0A495PS06_9FLAO</name>
<evidence type="ECO:0000259" key="7">
    <source>
        <dbReference type="Pfam" id="PF00884"/>
    </source>
</evidence>
<dbReference type="AlphaFoldDB" id="A0A495PS06"/>
<comment type="caution">
    <text evidence="8">The sequence shown here is derived from an EMBL/GenBank/DDBJ whole genome shotgun (WGS) entry which is preliminary data.</text>
</comment>
<evidence type="ECO:0000256" key="3">
    <source>
        <dbReference type="ARBA" id="ARBA00022692"/>
    </source>
</evidence>
<reference evidence="8 9" key="1">
    <citation type="submission" date="2018-10" db="EMBL/GenBank/DDBJ databases">
        <title>Genomic Encyclopedia of Archaeal and Bacterial Type Strains, Phase II (KMG-II): from individual species to whole genera.</title>
        <authorList>
            <person name="Goeker M."/>
        </authorList>
    </citation>
    <scope>NUCLEOTIDE SEQUENCE [LARGE SCALE GENOMIC DNA]</scope>
    <source>
        <strain evidence="8 9">DSM 19839</strain>
    </source>
</reference>
<proteinExistence type="predicted"/>
<evidence type="ECO:0000256" key="1">
    <source>
        <dbReference type="ARBA" id="ARBA00004651"/>
    </source>
</evidence>
<dbReference type="InterPro" id="IPR000917">
    <property type="entry name" value="Sulfatase_N"/>
</dbReference>
<feature type="transmembrane region" description="Helical" evidence="6">
    <location>
        <begin position="90"/>
        <end position="110"/>
    </location>
</feature>
<evidence type="ECO:0000313" key="8">
    <source>
        <dbReference type="EMBL" id="RKS53403.1"/>
    </source>
</evidence>
<evidence type="ECO:0000256" key="6">
    <source>
        <dbReference type="SAM" id="Phobius"/>
    </source>
</evidence>
<keyword evidence="4 6" id="KW-1133">Transmembrane helix</keyword>
<dbReference type="CDD" id="cd16015">
    <property type="entry name" value="LTA_synthase"/>
    <property type="match status" value="1"/>
</dbReference>
<dbReference type="GO" id="GO:0005886">
    <property type="term" value="C:plasma membrane"/>
    <property type="evidence" value="ECO:0007669"/>
    <property type="project" value="UniProtKB-SubCell"/>
</dbReference>
<accession>A0A495PS06</accession>
<keyword evidence="3 6" id="KW-0812">Transmembrane</keyword>
<feature type="transmembrane region" description="Helical" evidence="6">
    <location>
        <begin position="45"/>
        <end position="70"/>
    </location>
</feature>
<dbReference type="InterPro" id="IPR017850">
    <property type="entry name" value="Alkaline_phosphatase_core_sf"/>
</dbReference>
<dbReference type="InterPro" id="IPR050448">
    <property type="entry name" value="OpgB/LTA_synthase_biosynth"/>
</dbReference>
<feature type="transmembrane region" description="Helical" evidence="6">
    <location>
        <begin position="195"/>
        <end position="212"/>
    </location>
</feature>
<gene>
    <name evidence="8" type="ORF">BC962_1653</name>
</gene>
<evidence type="ECO:0000256" key="2">
    <source>
        <dbReference type="ARBA" id="ARBA00022475"/>
    </source>
</evidence>
<dbReference type="Pfam" id="PF00884">
    <property type="entry name" value="Sulfatase"/>
    <property type="match status" value="1"/>
</dbReference>
<keyword evidence="9" id="KW-1185">Reference proteome</keyword>
<keyword evidence="5 6" id="KW-0472">Membrane</keyword>
<dbReference type="EMBL" id="RBLG01000002">
    <property type="protein sequence ID" value="RKS53403.1"/>
    <property type="molecule type" value="Genomic_DNA"/>
</dbReference>
<keyword evidence="2" id="KW-1003">Cell membrane</keyword>
<dbReference type="PANTHER" id="PTHR47371:SF3">
    <property type="entry name" value="PHOSPHOGLYCEROL TRANSFERASE I"/>
    <property type="match status" value="1"/>
</dbReference>
<dbReference type="Proteomes" id="UP000276282">
    <property type="component" value="Unassembled WGS sequence"/>
</dbReference>
<dbReference type="Gene3D" id="3.40.720.10">
    <property type="entry name" value="Alkaline Phosphatase, subunit A"/>
    <property type="match status" value="1"/>
</dbReference>
<comment type="subcellular location">
    <subcellularLocation>
        <location evidence="1">Cell membrane</location>
        <topology evidence="1">Multi-pass membrane protein</topology>
    </subcellularLocation>
</comment>
<feature type="transmembrane region" description="Helical" evidence="6">
    <location>
        <begin position="122"/>
        <end position="146"/>
    </location>
</feature>
<evidence type="ECO:0000256" key="5">
    <source>
        <dbReference type="ARBA" id="ARBA00023136"/>
    </source>
</evidence>
<evidence type="ECO:0000256" key="4">
    <source>
        <dbReference type="ARBA" id="ARBA00022989"/>
    </source>
</evidence>
<dbReference type="SUPFAM" id="SSF53649">
    <property type="entry name" value="Alkaline phosphatase-like"/>
    <property type="match status" value="1"/>
</dbReference>
<protein>
    <submittedName>
        <fullName evidence="8">Putative sulfatase</fullName>
    </submittedName>
</protein>
<dbReference type="PANTHER" id="PTHR47371">
    <property type="entry name" value="LIPOTEICHOIC ACID SYNTHASE"/>
    <property type="match status" value="1"/>
</dbReference>
<feature type="transmembrane region" description="Helical" evidence="6">
    <location>
        <begin position="166"/>
        <end position="188"/>
    </location>
</feature>
<evidence type="ECO:0000313" key="9">
    <source>
        <dbReference type="Proteomes" id="UP000276282"/>
    </source>
</evidence>